<dbReference type="AlphaFoldDB" id="A0A2I0WQ56"/>
<dbReference type="STRING" id="906689.A0A2I0WQ56"/>
<feature type="chain" id="PRO_5014144582" evidence="1">
    <location>
        <begin position="26"/>
        <end position="139"/>
    </location>
</feature>
<evidence type="ECO:0000313" key="3">
    <source>
        <dbReference type="EMBL" id="PKU77797.1"/>
    </source>
</evidence>
<dbReference type="Proteomes" id="UP000233837">
    <property type="component" value="Unassembled WGS sequence"/>
</dbReference>
<evidence type="ECO:0000256" key="1">
    <source>
        <dbReference type="SAM" id="SignalP"/>
    </source>
</evidence>
<keyword evidence="4" id="KW-1185">Reference proteome</keyword>
<dbReference type="InterPro" id="IPR044824">
    <property type="entry name" value="MAIN-like"/>
</dbReference>
<feature type="signal peptide" evidence="1">
    <location>
        <begin position="1"/>
        <end position="25"/>
    </location>
</feature>
<name>A0A2I0WQ56_9ASPA</name>
<reference evidence="3 4" key="2">
    <citation type="journal article" date="2017" name="Nature">
        <title>The Apostasia genome and the evolution of orchids.</title>
        <authorList>
            <person name="Zhang G.Q."/>
            <person name="Liu K.W."/>
            <person name="Li Z."/>
            <person name="Lohaus R."/>
            <person name="Hsiao Y.Y."/>
            <person name="Niu S.C."/>
            <person name="Wang J.Y."/>
            <person name="Lin Y.C."/>
            <person name="Xu Q."/>
            <person name="Chen L.J."/>
            <person name="Yoshida K."/>
            <person name="Fujiwara S."/>
            <person name="Wang Z.W."/>
            <person name="Zhang Y.Q."/>
            <person name="Mitsuda N."/>
            <person name="Wang M."/>
            <person name="Liu G.H."/>
            <person name="Pecoraro L."/>
            <person name="Huang H.X."/>
            <person name="Xiao X.J."/>
            <person name="Lin M."/>
            <person name="Wu X.Y."/>
            <person name="Wu W.L."/>
            <person name="Chen Y.Y."/>
            <person name="Chang S.B."/>
            <person name="Sakamoto S."/>
            <person name="Ohme-Takagi M."/>
            <person name="Yagi M."/>
            <person name="Zeng S.J."/>
            <person name="Shen C.Y."/>
            <person name="Yeh C.M."/>
            <person name="Luo Y.B."/>
            <person name="Tsai W.C."/>
            <person name="Van de Peer Y."/>
            <person name="Liu Z.J."/>
        </authorList>
    </citation>
    <scope>NUCLEOTIDE SEQUENCE [LARGE SCALE GENOMIC DNA]</scope>
    <source>
        <tissue evidence="3">The whole plant</tissue>
    </source>
</reference>
<dbReference type="EMBL" id="KZ502486">
    <property type="protein sequence ID" value="PKU77797.1"/>
    <property type="molecule type" value="Genomic_DNA"/>
</dbReference>
<dbReference type="InterPro" id="IPR019557">
    <property type="entry name" value="AminoTfrase-like_pln_mobile"/>
</dbReference>
<reference evidence="3 4" key="1">
    <citation type="journal article" date="2016" name="Sci. Rep.">
        <title>The Dendrobium catenatum Lindl. genome sequence provides insights into polysaccharide synthase, floral development and adaptive evolution.</title>
        <authorList>
            <person name="Zhang G.Q."/>
            <person name="Xu Q."/>
            <person name="Bian C."/>
            <person name="Tsai W.C."/>
            <person name="Yeh C.M."/>
            <person name="Liu K.W."/>
            <person name="Yoshida K."/>
            <person name="Zhang L.S."/>
            <person name="Chang S.B."/>
            <person name="Chen F."/>
            <person name="Shi Y."/>
            <person name="Su Y.Y."/>
            <person name="Zhang Y.Q."/>
            <person name="Chen L.J."/>
            <person name="Yin Y."/>
            <person name="Lin M."/>
            <person name="Huang H."/>
            <person name="Deng H."/>
            <person name="Wang Z.W."/>
            <person name="Zhu S.L."/>
            <person name="Zhao X."/>
            <person name="Deng C."/>
            <person name="Niu S.C."/>
            <person name="Huang J."/>
            <person name="Wang M."/>
            <person name="Liu G.H."/>
            <person name="Yang H.J."/>
            <person name="Xiao X.J."/>
            <person name="Hsiao Y.Y."/>
            <person name="Wu W.L."/>
            <person name="Chen Y.Y."/>
            <person name="Mitsuda N."/>
            <person name="Ohme-Takagi M."/>
            <person name="Luo Y.B."/>
            <person name="Van de Peer Y."/>
            <person name="Liu Z.J."/>
        </authorList>
    </citation>
    <scope>NUCLEOTIDE SEQUENCE [LARGE SCALE GENOMIC DNA]</scope>
    <source>
        <tissue evidence="3">The whole plant</tissue>
    </source>
</reference>
<sequence>MDFWRHVRAYILFLLGCHLLPDTLGSEIHLQYLSLMEDIAIFRTYSLGGAVLAHLYRELLEATRPKRANIAGCIHLLQIWAWEHLHVGRPQLHVPFPVQLDGLSVGIRWNEERLREVPVGNVMTYRDELDGLLESQVSK</sequence>
<dbReference type="PANTHER" id="PTHR46033">
    <property type="entry name" value="PROTEIN MAIN-LIKE 2"/>
    <property type="match status" value="1"/>
</dbReference>
<dbReference type="PANTHER" id="PTHR46033:SF8">
    <property type="entry name" value="PROTEIN MAINTENANCE OF MERISTEMS-LIKE"/>
    <property type="match status" value="1"/>
</dbReference>
<evidence type="ECO:0000313" key="4">
    <source>
        <dbReference type="Proteomes" id="UP000233837"/>
    </source>
</evidence>
<organism evidence="3 4">
    <name type="scientific">Dendrobium catenatum</name>
    <dbReference type="NCBI Taxonomy" id="906689"/>
    <lineage>
        <taxon>Eukaryota</taxon>
        <taxon>Viridiplantae</taxon>
        <taxon>Streptophyta</taxon>
        <taxon>Embryophyta</taxon>
        <taxon>Tracheophyta</taxon>
        <taxon>Spermatophyta</taxon>
        <taxon>Magnoliopsida</taxon>
        <taxon>Liliopsida</taxon>
        <taxon>Asparagales</taxon>
        <taxon>Orchidaceae</taxon>
        <taxon>Epidendroideae</taxon>
        <taxon>Malaxideae</taxon>
        <taxon>Dendrobiinae</taxon>
        <taxon>Dendrobium</taxon>
    </lineage>
</organism>
<dbReference type="GO" id="GO:0010073">
    <property type="term" value="P:meristem maintenance"/>
    <property type="evidence" value="ECO:0007669"/>
    <property type="project" value="InterPro"/>
</dbReference>
<accession>A0A2I0WQ56</accession>
<feature type="domain" description="Aminotransferase-like plant mobile" evidence="2">
    <location>
        <begin position="5"/>
        <end position="137"/>
    </location>
</feature>
<gene>
    <name evidence="3" type="ORF">MA16_Dca005629</name>
</gene>
<proteinExistence type="predicted"/>
<protein>
    <submittedName>
        <fullName evidence="3">Serine/threonine-protein phosphatase 7 long form like</fullName>
    </submittedName>
</protein>
<dbReference type="Pfam" id="PF10536">
    <property type="entry name" value="PMD"/>
    <property type="match status" value="1"/>
</dbReference>
<evidence type="ECO:0000259" key="2">
    <source>
        <dbReference type="Pfam" id="PF10536"/>
    </source>
</evidence>
<keyword evidence="1" id="KW-0732">Signal</keyword>